<evidence type="ECO:0000256" key="1">
    <source>
        <dbReference type="SAM" id="MobiDB-lite"/>
    </source>
</evidence>
<dbReference type="Proteomes" id="UP000729402">
    <property type="component" value="Unassembled WGS sequence"/>
</dbReference>
<keyword evidence="3" id="KW-1185">Reference proteome</keyword>
<protein>
    <submittedName>
        <fullName evidence="2">Uncharacterized protein</fullName>
    </submittedName>
</protein>
<feature type="region of interest" description="Disordered" evidence="1">
    <location>
        <begin position="14"/>
        <end position="37"/>
    </location>
</feature>
<comment type="caution">
    <text evidence="2">The sequence shown here is derived from an EMBL/GenBank/DDBJ whole genome shotgun (WGS) entry which is preliminary data.</text>
</comment>
<name>A0A8J5T6L7_ZIZPA</name>
<feature type="region of interest" description="Disordered" evidence="1">
    <location>
        <begin position="61"/>
        <end position="82"/>
    </location>
</feature>
<reference evidence="2" key="1">
    <citation type="journal article" date="2021" name="bioRxiv">
        <title>Whole Genome Assembly and Annotation of Northern Wild Rice, Zizania palustris L., Supports a Whole Genome Duplication in the Zizania Genus.</title>
        <authorList>
            <person name="Haas M."/>
            <person name="Kono T."/>
            <person name="Macchietto M."/>
            <person name="Millas R."/>
            <person name="McGilp L."/>
            <person name="Shao M."/>
            <person name="Duquette J."/>
            <person name="Hirsch C.N."/>
            <person name="Kimball J."/>
        </authorList>
    </citation>
    <scope>NUCLEOTIDE SEQUENCE</scope>
    <source>
        <tissue evidence="2">Fresh leaf tissue</tissue>
    </source>
</reference>
<reference evidence="2" key="2">
    <citation type="submission" date="2021-02" db="EMBL/GenBank/DDBJ databases">
        <authorList>
            <person name="Kimball J.A."/>
            <person name="Haas M.W."/>
            <person name="Macchietto M."/>
            <person name="Kono T."/>
            <person name="Duquette J."/>
            <person name="Shao M."/>
        </authorList>
    </citation>
    <scope>NUCLEOTIDE SEQUENCE</scope>
    <source>
        <tissue evidence="2">Fresh leaf tissue</tissue>
    </source>
</reference>
<gene>
    <name evidence="2" type="ORF">GUJ93_ZPchr0006g40631</name>
</gene>
<evidence type="ECO:0000313" key="2">
    <source>
        <dbReference type="EMBL" id="KAG8070314.1"/>
    </source>
</evidence>
<dbReference type="AlphaFoldDB" id="A0A8J5T6L7"/>
<dbReference type="EMBL" id="JAAALK010000283">
    <property type="protein sequence ID" value="KAG8070314.1"/>
    <property type="molecule type" value="Genomic_DNA"/>
</dbReference>
<proteinExistence type="predicted"/>
<accession>A0A8J5T6L7</accession>
<evidence type="ECO:0000313" key="3">
    <source>
        <dbReference type="Proteomes" id="UP000729402"/>
    </source>
</evidence>
<organism evidence="2 3">
    <name type="scientific">Zizania palustris</name>
    <name type="common">Northern wild rice</name>
    <dbReference type="NCBI Taxonomy" id="103762"/>
    <lineage>
        <taxon>Eukaryota</taxon>
        <taxon>Viridiplantae</taxon>
        <taxon>Streptophyta</taxon>
        <taxon>Embryophyta</taxon>
        <taxon>Tracheophyta</taxon>
        <taxon>Spermatophyta</taxon>
        <taxon>Magnoliopsida</taxon>
        <taxon>Liliopsida</taxon>
        <taxon>Poales</taxon>
        <taxon>Poaceae</taxon>
        <taxon>BOP clade</taxon>
        <taxon>Oryzoideae</taxon>
        <taxon>Oryzeae</taxon>
        <taxon>Zizaniinae</taxon>
        <taxon>Zizania</taxon>
    </lineage>
</organism>
<sequence>MAAEKKLWTCRRAPAAGRWPRRHRRPRREAVTPTDGRAQRRFSLLSNLNLNDSRHLTAFRPRSLPAAGAPPSRDESFSGTAEEADPPAFVLLYLPPPDFCKARVKESPT</sequence>